<reference evidence="4 5" key="1">
    <citation type="journal article" date="2015" name="Nature">
        <title>rRNA introns, odd ribosomes, and small enigmatic genomes across a large radiation of phyla.</title>
        <authorList>
            <person name="Brown C.T."/>
            <person name="Hug L.A."/>
            <person name="Thomas B.C."/>
            <person name="Sharon I."/>
            <person name="Castelle C.J."/>
            <person name="Singh A."/>
            <person name="Wilkins M.J."/>
            <person name="Williams K.H."/>
            <person name="Banfield J.F."/>
        </authorList>
    </citation>
    <scope>NUCLEOTIDE SEQUENCE [LARGE SCALE GENOMIC DNA]</scope>
</reference>
<evidence type="ECO:0000259" key="2">
    <source>
        <dbReference type="Pfam" id="PF11258"/>
    </source>
</evidence>
<evidence type="ECO:0000256" key="1">
    <source>
        <dbReference type="SAM" id="Phobius"/>
    </source>
</evidence>
<dbReference type="InterPro" id="IPR023158">
    <property type="entry name" value="YerB-like_sf"/>
</dbReference>
<dbReference type="InterPro" id="IPR021416">
    <property type="entry name" value="DUF3048_N"/>
</dbReference>
<sequence length="407" mass="45772">MDKKVIVPVYTGLFLLLSGIFYLTFDKLIPVNQSIATPTSQTDSDQEVTDQDGVLQFEGPKTEACPLNGVLYTKEQQTIWSARRPLLVMIENHLDSRPQSGLSNADVIYETVAEGGITRFMAVYYCAVTRGSTYKYDVGPVRSARTYYLDLASEYSDYPLYTHVGGANCSAATPGGPCTTAKKAQAIEQISQYGWNNKGTWSDLSQFSLSYKVCRREPERTGEVKATEHTMYCSTEALWETAADRGLTNLTEINKTSWDKNFKTWQFTQKDNPTVSDKSISFGFWGDASYAVKWVYDQTSNNYVRHNGGEIHIDIDTKKPLTTKNVIIQFVKETRSVDEHVHNLYGIIGTGKGVLIQNGTHQDITWSKNTRTSRTIFKDKSGKEVNFVPGTIWIEILPIGNKIEYEI</sequence>
<accession>A0A0G0N311</accession>
<feature type="transmembrane region" description="Helical" evidence="1">
    <location>
        <begin position="7"/>
        <end position="25"/>
    </location>
</feature>
<dbReference type="Pfam" id="PF11258">
    <property type="entry name" value="DUF3048"/>
    <property type="match status" value="1"/>
</dbReference>
<name>A0A0G0N311_9BACT</name>
<dbReference type="EMBL" id="LBUT01000002">
    <property type="protein sequence ID" value="KKQ71526.1"/>
    <property type="molecule type" value="Genomic_DNA"/>
</dbReference>
<comment type="caution">
    <text evidence="4">The sequence shown here is derived from an EMBL/GenBank/DDBJ whole genome shotgun (WGS) entry which is preliminary data.</text>
</comment>
<dbReference type="Gene3D" id="3.50.90.10">
    <property type="entry name" value="YerB-like"/>
    <property type="match status" value="1"/>
</dbReference>
<gene>
    <name evidence="4" type="ORF">US90_C0002G0009</name>
</gene>
<evidence type="ECO:0008006" key="6">
    <source>
        <dbReference type="Google" id="ProtNLM"/>
    </source>
</evidence>
<evidence type="ECO:0000259" key="3">
    <source>
        <dbReference type="Pfam" id="PF17479"/>
    </source>
</evidence>
<dbReference type="PATRIC" id="fig|1618490.4.peg.91"/>
<feature type="domain" description="DUF3048" evidence="2">
    <location>
        <begin position="81"/>
        <end position="246"/>
    </location>
</feature>
<dbReference type="InterPro" id="IPR035328">
    <property type="entry name" value="DUF3048_C"/>
</dbReference>
<dbReference type="Proteomes" id="UP000034406">
    <property type="component" value="Unassembled WGS sequence"/>
</dbReference>
<protein>
    <recommendedName>
        <fullName evidence="6">DUF3048 domain-containing protein</fullName>
    </recommendedName>
</protein>
<keyword evidence="1" id="KW-0472">Membrane</keyword>
<dbReference type="SUPFAM" id="SSF159774">
    <property type="entry name" value="YerB-like"/>
    <property type="match status" value="1"/>
</dbReference>
<evidence type="ECO:0000313" key="4">
    <source>
        <dbReference type="EMBL" id="KKQ71526.1"/>
    </source>
</evidence>
<proteinExistence type="predicted"/>
<organism evidence="4 5">
    <name type="scientific">Candidatus Shapirobacteria bacterium GW2011_GWE2_38_30</name>
    <dbReference type="NCBI Taxonomy" id="1618490"/>
    <lineage>
        <taxon>Bacteria</taxon>
        <taxon>Candidatus Shapironibacteriota</taxon>
    </lineage>
</organism>
<dbReference type="STRING" id="1618490.US90_C0002G0009"/>
<feature type="domain" description="DUF3048" evidence="3">
    <location>
        <begin position="288"/>
        <end position="394"/>
    </location>
</feature>
<keyword evidence="1" id="KW-0812">Transmembrane</keyword>
<dbReference type="AlphaFoldDB" id="A0A0G0N311"/>
<keyword evidence="1" id="KW-1133">Transmembrane helix</keyword>
<dbReference type="Pfam" id="PF17479">
    <property type="entry name" value="DUF3048_C"/>
    <property type="match status" value="1"/>
</dbReference>
<evidence type="ECO:0000313" key="5">
    <source>
        <dbReference type="Proteomes" id="UP000034406"/>
    </source>
</evidence>